<dbReference type="Proteomes" id="UP000092462">
    <property type="component" value="Unassembled WGS sequence"/>
</dbReference>
<dbReference type="GO" id="GO:0030425">
    <property type="term" value="C:dendrite"/>
    <property type="evidence" value="ECO:0007669"/>
    <property type="project" value="TreeGrafter"/>
</dbReference>
<dbReference type="EMBL" id="AJVK01024881">
    <property type="status" value="NOT_ANNOTATED_CDS"/>
    <property type="molecule type" value="Genomic_DNA"/>
</dbReference>
<dbReference type="GO" id="GO:0007165">
    <property type="term" value="P:signal transduction"/>
    <property type="evidence" value="ECO:0007669"/>
    <property type="project" value="UniProtKB-KW"/>
</dbReference>
<dbReference type="EMBL" id="AJVK01024879">
    <property type="status" value="NOT_ANNOTATED_CDS"/>
    <property type="molecule type" value="Genomic_DNA"/>
</dbReference>
<feature type="transmembrane region" description="Helical" evidence="8">
    <location>
        <begin position="257"/>
        <end position="279"/>
    </location>
</feature>
<sequence>MEKFVDYFNFLNSFFGLSVYSYNTNKKCYVKSYFKIIYSITILVLTFLIFPRIIEILSDNVSEMSGNQLLSKLVCIFQTLFQLFLNIVLMFYKLLYCNKNILNLNHYTMFKSMFNIKLNNGVVRKLNKYNDGRYIFILSSVILFFVQLVTNIIVMSAIINYRIDKYPYIAFYIFTYFQLISAGNIFYENILQYKFMISCVNQTLSDYLEIYRYALKYRSKARSILVSCNVSDDLNVMQKLNSEIYFSIRQMIECESFTMSVVFLHNFLEIIVSLFYQFIGQVVYVDGFNNERKLLEIFGISYITCNIIAVLLYIAVCERMQEEMSTTAKILHEFPVHKTDDRLKESINRFSLQILQEKRPISVCGMFNVDNTLLYSMISSMTSYLILLVQFQLQGVGSSKG</sequence>
<dbReference type="VEuPathDB" id="VectorBase:PPAI013309"/>
<accession>A0A3F2ZEQ1</accession>
<dbReference type="InterPro" id="IPR013604">
    <property type="entry name" value="7TM_chemorcpt"/>
</dbReference>
<feature type="transmembrane region" description="Helical" evidence="8">
    <location>
        <begin position="373"/>
        <end position="393"/>
    </location>
</feature>
<dbReference type="EMBL" id="AJVK01024880">
    <property type="status" value="NOT_ANNOTATED_CDS"/>
    <property type="molecule type" value="Genomic_DNA"/>
</dbReference>
<keyword evidence="2 8" id="KW-1003">Cell membrane</keyword>
<dbReference type="EnsemblMetazoa" id="PPAI013309-RB">
    <property type="protein sequence ID" value="PPAI013309-PB"/>
    <property type="gene ID" value="PPAI013309"/>
</dbReference>
<proteinExistence type="inferred from homology"/>
<dbReference type="GO" id="GO:0050909">
    <property type="term" value="P:sensory perception of taste"/>
    <property type="evidence" value="ECO:0007669"/>
    <property type="project" value="InterPro"/>
</dbReference>
<feature type="transmembrane region" description="Helical" evidence="8">
    <location>
        <begin position="36"/>
        <end position="54"/>
    </location>
</feature>
<evidence type="ECO:0000313" key="10">
    <source>
        <dbReference type="Proteomes" id="UP000092462"/>
    </source>
</evidence>
<keyword evidence="7 8" id="KW-0807">Transducer</keyword>
<protein>
    <recommendedName>
        <fullName evidence="8">Gustatory receptor</fullName>
    </recommendedName>
</protein>
<keyword evidence="6 8" id="KW-0675">Receptor</keyword>
<evidence type="ECO:0000313" key="9">
    <source>
        <dbReference type="EnsemblMetazoa" id="PPAI013309-PB"/>
    </source>
</evidence>
<evidence type="ECO:0000256" key="5">
    <source>
        <dbReference type="ARBA" id="ARBA00023136"/>
    </source>
</evidence>
<feature type="transmembrane region" description="Helical" evidence="8">
    <location>
        <begin position="69"/>
        <end position="92"/>
    </location>
</feature>
<feature type="transmembrane region" description="Helical" evidence="8">
    <location>
        <begin position="169"/>
        <end position="187"/>
    </location>
</feature>
<evidence type="ECO:0000256" key="3">
    <source>
        <dbReference type="ARBA" id="ARBA00022692"/>
    </source>
</evidence>
<dbReference type="VEuPathDB" id="VectorBase:PPAPM1_005673"/>
<dbReference type="GO" id="GO:0043025">
    <property type="term" value="C:neuronal cell body"/>
    <property type="evidence" value="ECO:0007669"/>
    <property type="project" value="TreeGrafter"/>
</dbReference>
<feature type="transmembrane region" description="Helical" evidence="8">
    <location>
        <begin position="134"/>
        <end position="163"/>
    </location>
</feature>
<comment type="function">
    <text evidence="8">Gustatory receptor which mediates acceptance or avoidance behavior, depending on its substrates.</text>
</comment>
<comment type="similarity">
    <text evidence="8">Belongs to the insect chemoreceptor superfamily. Gustatory receptor (GR) family.</text>
</comment>
<dbReference type="PANTHER" id="PTHR21143:SF133">
    <property type="entry name" value="GUSTATORY AND PHEROMONE RECEPTOR 32A-RELATED"/>
    <property type="match status" value="1"/>
</dbReference>
<dbReference type="GO" id="GO:0008049">
    <property type="term" value="P:male courtship behavior"/>
    <property type="evidence" value="ECO:0007669"/>
    <property type="project" value="TreeGrafter"/>
</dbReference>
<keyword evidence="5 8" id="KW-0472">Membrane</keyword>
<dbReference type="GO" id="GO:0005886">
    <property type="term" value="C:plasma membrane"/>
    <property type="evidence" value="ECO:0007669"/>
    <property type="project" value="UniProtKB-SubCell"/>
</dbReference>
<reference evidence="9" key="1">
    <citation type="submission" date="2022-08" db="UniProtKB">
        <authorList>
            <consortium name="EnsemblMetazoa"/>
        </authorList>
    </citation>
    <scope>IDENTIFICATION</scope>
    <source>
        <strain evidence="9">Israel</strain>
    </source>
</reference>
<evidence type="ECO:0000256" key="4">
    <source>
        <dbReference type="ARBA" id="ARBA00022989"/>
    </source>
</evidence>
<dbReference type="AlphaFoldDB" id="A0A3F2ZEQ1"/>
<evidence type="ECO:0000256" key="7">
    <source>
        <dbReference type="ARBA" id="ARBA00023224"/>
    </source>
</evidence>
<comment type="subcellular location">
    <subcellularLocation>
        <location evidence="1 8">Cell membrane</location>
        <topology evidence="1 8">Multi-pass membrane protein</topology>
    </subcellularLocation>
</comment>
<keyword evidence="4 8" id="KW-1133">Transmembrane helix</keyword>
<dbReference type="GO" id="GO:0007635">
    <property type="term" value="P:chemosensory behavior"/>
    <property type="evidence" value="ECO:0007669"/>
    <property type="project" value="TreeGrafter"/>
</dbReference>
<organism evidence="9 10">
    <name type="scientific">Phlebotomus papatasi</name>
    <name type="common">Sandfly</name>
    <dbReference type="NCBI Taxonomy" id="29031"/>
    <lineage>
        <taxon>Eukaryota</taxon>
        <taxon>Metazoa</taxon>
        <taxon>Ecdysozoa</taxon>
        <taxon>Arthropoda</taxon>
        <taxon>Hexapoda</taxon>
        <taxon>Insecta</taxon>
        <taxon>Pterygota</taxon>
        <taxon>Neoptera</taxon>
        <taxon>Endopterygota</taxon>
        <taxon>Diptera</taxon>
        <taxon>Nematocera</taxon>
        <taxon>Psychodoidea</taxon>
        <taxon>Psychodidae</taxon>
        <taxon>Phlebotomus</taxon>
        <taxon>Phlebotomus</taxon>
    </lineage>
</organism>
<dbReference type="PANTHER" id="PTHR21143">
    <property type="entry name" value="INVERTEBRATE GUSTATORY RECEPTOR"/>
    <property type="match status" value="1"/>
</dbReference>
<keyword evidence="10" id="KW-1185">Reference proteome</keyword>
<name>A0A3F2ZEQ1_PHLPP</name>
<dbReference type="Pfam" id="PF08395">
    <property type="entry name" value="7tm_7"/>
    <property type="match status" value="1"/>
</dbReference>
<evidence type="ECO:0000256" key="1">
    <source>
        <dbReference type="ARBA" id="ARBA00004651"/>
    </source>
</evidence>
<evidence type="ECO:0000256" key="8">
    <source>
        <dbReference type="RuleBase" id="RU363108"/>
    </source>
</evidence>
<keyword evidence="3 8" id="KW-0812">Transmembrane</keyword>
<dbReference type="GO" id="GO:0030424">
    <property type="term" value="C:axon"/>
    <property type="evidence" value="ECO:0007669"/>
    <property type="project" value="TreeGrafter"/>
</dbReference>
<feature type="transmembrane region" description="Helical" evidence="8">
    <location>
        <begin position="299"/>
        <end position="316"/>
    </location>
</feature>
<evidence type="ECO:0000256" key="6">
    <source>
        <dbReference type="ARBA" id="ARBA00023170"/>
    </source>
</evidence>
<evidence type="ECO:0000256" key="2">
    <source>
        <dbReference type="ARBA" id="ARBA00022475"/>
    </source>
</evidence>